<comment type="caution">
    <text evidence="1">The sequence shown here is derived from an EMBL/GenBank/DDBJ whole genome shotgun (WGS) entry which is preliminary data.</text>
</comment>
<reference evidence="1 2" key="1">
    <citation type="submission" date="2009-03" db="EMBL/GenBank/DDBJ databases">
        <authorList>
            <person name="Setubal J.C."/>
            <person name="Boyle S."/>
            <person name="Crasta O.R."/>
            <person name="Gillespie J.J."/>
            <person name="Kenyon R.W."/>
            <person name="Lu J."/>
            <person name="Mane S."/>
            <person name="Nagrani S."/>
            <person name="Shallom J.M."/>
            <person name="Shallom S."/>
            <person name="Shukla M."/>
            <person name="Snyder E.E."/>
            <person name="Sobral B.W."/>
            <person name="Wattam A.R."/>
            <person name="Will R."/>
            <person name="Williams K."/>
            <person name="Yoo H."/>
            <person name="Bruce D.H."/>
            <person name="Detter C."/>
            <person name="Munk C."/>
            <person name="Brettin T.S."/>
            <person name="Ficht T."/>
        </authorList>
    </citation>
    <scope>NUCLEOTIDE SEQUENCE [LARGE SCALE GENOMIC DNA]</scope>
    <source>
        <strain evidence="1 2">Cudo</strain>
    </source>
</reference>
<dbReference type="EMBL" id="ACJD01000003">
    <property type="protein sequence ID" value="EEH14604.1"/>
    <property type="molecule type" value="Genomic_DNA"/>
</dbReference>
<dbReference type="Proteomes" id="UP000003678">
    <property type="component" value="Unassembled WGS sequence"/>
</dbReference>
<accession>C0G6H0</accession>
<name>C0G6H0_9HYPH</name>
<evidence type="ECO:0000313" key="2">
    <source>
        <dbReference type="Proteomes" id="UP000003678"/>
    </source>
</evidence>
<gene>
    <name evidence="1" type="ORF">BCETI_3000362</name>
</gene>
<sequence>MLAMGAGTSEIAKATGLTRQTVIRIGKDPVKTDQTLKQWEPQGYDMQRKC</sequence>
<protein>
    <submittedName>
        <fullName evidence="1">Transposon Tn2501 resolvase</fullName>
    </submittedName>
</protein>
<dbReference type="AlphaFoldDB" id="C0G6H0"/>
<proteinExistence type="predicted"/>
<dbReference type="Gene3D" id="1.10.10.60">
    <property type="entry name" value="Homeodomain-like"/>
    <property type="match status" value="1"/>
</dbReference>
<organism evidence="1 2">
    <name type="scientific">Brucella ceti str. Cudo</name>
    <dbReference type="NCBI Taxonomy" id="595497"/>
    <lineage>
        <taxon>Bacteria</taxon>
        <taxon>Pseudomonadati</taxon>
        <taxon>Pseudomonadota</taxon>
        <taxon>Alphaproteobacteria</taxon>
        <taxon>Hyphomicrobiales</taxon>
        <taxon>Brucellaceae</taxon>
        <taxon>Brucella/Ochrobactrum group</taxon>
        <taxon>Brucella</taxon>
    </lineage>
</organism>
<evidence type="ECO:0000313" key="1">
    <source>
        <dbReference type="EMBL" id="EEH14604.1"/>
    </source>
</evidence>